<dbReference type="EMBL" id="JACTVJ010000020">
    <property type="protein sequence ID" value="MBC9717578.1"/>
    <property type="molecule type" value="Genomic_DNA"/>
</dbReference>
<gene>
    <name evidence="1" type="ORF">H9Y04_34110</name>
</gene>
<dbReference type="RefSeq" id="WP_187818025.1">
    <property type="nucleotide sequence ID" value="NZ_JACTVJ010000020.1"/>
</dbReference>
<proteinExistence type="predicted"/>
<comment type="caution">
    <text evidence="1">The sequence shown here is derived from an EMBL/GenBank/DDBJ whole genome shotgun (WGS) entry which is preliminary data.</text>
</comment>
<name>A0ABR7STH2_9ACTN</name>
<dbReference type="Proteomes" id="UP000642284">
    <property type="component" value="Unassembled WGS sequence"/>
</dbReference>
<reference evidence="1 2" key="1">
    <citation type="submission" date="2020-08" db="EMBL/GenBank/DDBJ databases">
        <title>Genemic of Streptomyces polyaspartic.</title>
        <authorList>
            <person name="Liu W."/>
        </authorList>
    </citation>
    <scope>NUCLEOTIDE SEQUENCE [LARGE SCALE GENOMIC DNA]</scope>
    <source>
        <strain evidence="1 2">TRM66268-LWL</strain>
    </source>
</reference>
<keyword evidence="2" id="KW-1185">Reference proteome</keyword>
<evidence type="ECO:0000313" key="1">
    <source>
        <dbReference type="EMBL" id="MBC9717578.1"/>
    </source>
</evidence>
<organism evidence="1 2">
    <name type="scientific">Streptomyces polyasparticus</name>
    <dbReference type="NCBI Taxonomy" id="2767826"/>
    <lineage>
        <taxon>Bacteria</taxon>
        <taxon>Bacillati</taxon>
        <taxon>Actinomycetota</taxon>
        <taxon>Actinomycetes</taxon>
        <taxon>Kitasatosporales</taxon>
        <taxon>Streptomycetaceae</taxon>
        <taxon>Streptomyces</taxon>
    </lineage>
</organism>
<sequence>MTSAHDYSDLHELIDRLEPEQAEEVRQHALRLVEPSPSRFRILRSFDGPPTDLGVRAKDIVRDEIGEAEAETDADR</sequence>
<evidence type="ECO:0000313" key="2">
    <source>
        <dbReference type="Proteomes" id="UP000642284"/>
    </source>
</evidence>
<accession>A0ABR7STH2</accession>
<protein>
    <submittedName>
        <fullName evidence="1">Uncharacterized protein</fullName>
    </submittedName>
</protein>